<dbReference type="AlphaFoldDB" id="A0A7X0C9I2"/>
<protein>
    <submittedName>
        <fullName evidence="1">NAD(P)-dependent dehydrogenase (Short-subunit alcohol dehydrogenase family)</fullName>
    </submittedName>
</protein>
<keyword evidence="2" id="KW-1185">Reference proteome</keyword>
<name>A0A7X0C9I2_9ACTN</name>
<dbReference type="Proteomes" id="UP000583800">
    <property type="component" value="Unassembled WGS sequence"/>
</dbReference>
<gene>
    <name evidence="1" type="ORF">FHU36_006131</name>
</gene>
<accession>A0A7X0C9I2</accession>
<proteinExistence type="predicted"/>
<organism evidence="1 2">
    <name type="scientific">Nonomuraea muscovyensis</name>
    <dbReference type="NCBI Taxonomy" id="1124761"/>
    <lineage>
        <taxon>Bacteria</taxon>
        <taxon>Bacillati</taxon>
        <taxon>Actinomycetota</taxon>
        <taxon>Actinomycetes</taxon>
        <taxon>Streptosporangiales</taxon>
        <taxon>Streptosporangiaceae</taxon>
        <taxon>Nonomuraea</taxon>
    </lineage>
</organism>
<evidence type="ECO:0000313" key="1">
    <source>
        <dbReference type="EMBL" id="MBB6349586.1"/>
    </source>
</evidence>
<dbReference type="InterPro" id="IPR036291">
    <property type="entry name" value="NAD(P)-bd_dom_sf"/>
</dbReference>
<evidence type="ECO:0000313" key="2">
    <source>
        <dbReference type="Proteomes" id="UP000583800"/>
    </source>
</evidence>
<sequence length="32" mass="3162">MAALSPDGILLTGRVAVVTGAARGLGRAVPDR</sequence>
<reference evidence="1 2" key="1">
    <citation type="submission" date="2020-08" db="EMBL/GenBank/DDBJ databases">
        <title>Sequencing the genomes of 1000 actinobacteria strains.</title>
        <authorList>
            <person name="Klenk H.-P."/>
        </authorList>
    </citation>
    <scope>NUCLEOTIDE SEQUENCE [LARGE SCALE GENOMIC DNA]</scope>
    <source>
        <strain evidence="1 2">DSM 45913</strain>
    </source>
</reference>
<comment type="caution">
    <text evidence="1">The sequence shown here is derived from an EMBL/GenBank/DDBJ whole genome shotgun (WGS) entry which is preliminary data.</text>
</comment>
<dbReference type="SUPFAM" id="SSF51735">
    <property type="entry name" value="NAD(P)-binding Rossmann-fold domains"/>
    <property type="match status" value="1"/>
</dbReference>
<dbReference type="EMBL" id="JACHJB010000002">
    <property type="protein sequence ID" value="MBB6349586.1"/>
    <property type="molecule type" value="Genomic_DNA"/>
</dbReference>